<dbReference type="EMBL" id="JAJFZV010000016">
    <property type="protein sequence ID" value="MCC3299184.1"/>
    <property type="molecule type" value="Genomic_DNA"/>
</dbReference>
<keyword evidence="8" id="KW-1185">Reference proteome</keyword>
<evidence type="ECO:0000256" key="1">
    <source>
        <dbReference type="ARBA" id="ARBA00004141"/>
    </source>
</evidence>
<feature type="transmembrane region" description="Helical" evidence="5">
    <location>
        <begin position="114"/>
        <end position="144"/>
    </location>
</feature>
<dbReference type="InterPro" id="IPR052902">
    <property type="entry name" value="ABC-2_transporter"/>
</dbReference>
<evidence type="ECO:0000313" key="7">
    <source>
        <dbReference type="EMBL" id="MCC3299184.1"/>
    </source>
</evidence>
<keyword evidence="4 5" id="KW-0472">Membrane</keyword>
<dbReference type="GO" id="GO:0140359">
    <property type="term" value="F:ABC-type transporter activity"/>
    <property type="evidence" value="ECO:0007669"/>
    <property type="project" value="InterPro"/>
</dbReference>
<reference evidence="7" key="1">
    <citation type="submission" date="2021-10" db="EMBL/GenBank/DDBJ databases">
        <title>Novel species in genus Arthrobacter.</title>
        <authorList>
            <person name="Liu Y."/>
        </authorList>
    </citation>
    <scope>NUCLEOTIDE SEQUENCE</scope>
    <source>
        <strain evidence="7">Zg-Y453</strain>
    </source>
</reference>
<comment type="caution">
    <text evidence="7">The sequence shown here is derived from an EMBL/GenBank/DDBJ whole genome shotgun (WGS) entry which is preliminary data.</text>
</comment>
<name>A0A9X1MFL4_9MICC</name>
<dbReference type="Pfam" id="PF01061">
    <property type="entry name" value="ABC2_membrane"/>
    <property type="match status" value="1"/>
</dbReference>
<comment type="subcellular location">
    <subcellularLocation>
        <location evidence="1">Membrane</location>
        <topology evidence="1">Multi-pass membrane protein</topology>
    </subcellularLocation>
</comment>
<gene>
    <name evidence="7" type="ORF">LJ757_15440</name>
</gene>
<sequence length="258" mass="25760">MSALSSLTGVRGPGMRSWLTLIGCEAKMVGRDTSGLIVPILLPLLILVASAGAAAGVVVENGRTALEVFVLPLVITIVTATIGMINMPGFLAYYRRSGILRRLSVTPASPAMVLAAQGIVGVLQALLGIVLALIVAMTFFGAALPANPGTALAVFALSVAALYSVGLMIASVAPTPNSATAIGLVVFFILGALGGMFGGFSALTGPLEAIGSVLPFGASVQALSAAWAGTAVAPAAVGSLALTALLGSSVSALLFRWQ</sequence>
<accession>A0A9X1MFL4</accession>
<dbReference type="Proteomes" id="UP001139158">
    <property type="component" value="Unassembled WGS sequence"/>
</dbReference>
<evidence type="ECO:0000256" key="5">
    <source>
        <dbReference type="SAM" id="Phobius"/>
    </source>
</evidence>
<evidence type="ECO:0000256" key="4">
    <source>
        <dbReference type="ARBA" id="ARBA00023136"/>
    </source>
</evidence>
<protein>
    <submittedName>
        <fullName evidence="7">ABC transporter permease</fullName>
    </submittedName>
</protein>
<evidence type="ECO:0000259" key="6">
    <source>
        <dbReference type="Pfam" id="PF01061"/>
    </source>
</evidence>
<feature type="transmembrane region" description="Helical" evidence="5">
    <location>
        <begin position="69"/>
        <end position="94"/>
    </location>
</feature>
<dbReference type="PANTHER" id="PTHR43027">
    <property type="entry name" value="DOXORUBICIN RESISTANCE ABC TRANSPORTER PERMEASE PROTEIN DRRC-RELATED"/>
    <property type="match status" value="1"/>
</dbReference>
<dbReference type="InterPro" id="IPR013525">
    <property type="entry name" value="ABC2_TM"/>
</dbReference>
<feature type="domain" description="ABC-2 type transporter transmembrane" evidence="6">
    <location>
        <begin position="26"/>
        <end position="225"/>
    </location>
</feature>
<dbReference type="AlphaFoldDB" id="A0A9X1MFL4"/>
<feature type="transmembrane region" description="Helical" evidence="5">
    <location>
        <begin position="150"/>
        <end position="170"/>
    </location>
</feature>
<keyword evidence="3 5" id="KW-1133">Transmembrane helix</keyword>
<proteinExistence type="predicted"/>
<dbReference type="GO" id="GO:0016020">
    <property type="term" value="C:membrane"/>
    <property type="evidence" value="ECO:0007669"/>
    <property type="project" value="UniProtKB-SubCell"/>
</dbReference>
<feature type="transmembrane region" description="Helical" evidence="5">
    <location>
        <begin position="225"/>
        <end position="255"/>
    </location>
</feature>
<evidence type="ECO:0000256" key="2">
    <source>
        <dbReference type="ARBA" id="ARBA00022692"/>
    </source>
</evidence>
<organism evidence="7 8">
    <name type="scientific">Arthrobacter caoxuetaonis</name>
    <dbReference type="NCBI Taxonomy" id="2886935"/>
    <lineage>
        <taxon>Bacteria</taxon>
        <taxon>Bacillati</taxon>
        <taxon>Actinomycetota</taxon>
        <taxon>Actinomycetes</taxon>
        <taxon>Micrococcales</taxon>
        <taxon>Micrococcaceae</taxon>
        <taxon>Arthrobacter</taxon>
    </lineage>
</organism>
<evidence type="ECO:0000313" key="8">
    <source>
        <dbReference type="Proteomes" id="UP001139158"/>
    </source>
</evidence>
<feature type="transmembrane region" description="Helical" evidence="5">
    <location>
        <begin position="182"/>
        <end position="205"/>
    </location>
</feature>
<feature type="transmembrane region" description="Helical" evidence="5">
    <location>
        <begin position="36"/>
        <end position="57"/>
    </location>
</feature>
<dbReference type="PANTHER" id="PTHR43027:SF2">
    <property type="entry name" value="TRANSPORT PERMEASE PROTEIN"/>
    <property type="match status" value="1"/>
</dbReference>
<keyword evidence="2 5" id="KW-0812">Transmembrane</keyword>
<dbReference type="RefSeq" id="WP_227897160.1">
    <property type="nucleotide sequence ID" value="NZ_CP099466.1"/>
</dbReference>
<evidence type="ECO:0000256" key="3">
    <source>
        <dbReference type="ARBA" id="ARBA00022989"/>
    </source>
</evidence>